<keyword evidence="2" id="KW-1185">Reference proteome</keyword>
<dbReference type="Proteomes" id="UP000002975">
    <property type="component" value="Unassembled WGS sequence"/>
</dbReference>
<dbReference type="EMBL" id="GG657974">
    <property type="protein sequence ID" value="EFS22136.1"/>
    <property type="molecule type" value="Genomic_DNA"/>
</dbReference>
<proteinExistence type="predicted"/>
<evidence type="ECO:0000313" key="2">
    <source>
        <dbReference type="Proteomes" id="UP000002975"/>
    </source>
</evidence>
<name>E5BI13_9FUSO</name>
<protein>
    <submittedName>
        <fullName evidence="1">Uncharacterized protein</fullName>
    </submittedName>
</protein>
<dbReference type="AlphaFoldDB" id="E5BI13"/>
<accession>E5BI13</accession>
<evidence type="ECO:0000313" key="1">
    <source>
        <dbReference type="EMBL" id="EFS22136.1"/>
    </source>
</evidence>
<dbReference type="HOGENOM" id="CLU_2934821_0_0_0"/>
<gene>
    <name evidence="1" type="ORF">FSBG_01633</name>
</gene>
<organism evidence="1 2">
    <name type="scientific">Fusobacterium gonidiaformans 3-1-5R</name>
    <dbReference type="NCBI Taxonomy" id="469605"/>
    <lineage>
        <taxon>Bacteria</taxon>
        <taxon>Fusobacteriati</taxon>
        <taxon>Fusobacteriota</taxon>
        <taxon>Fusobacteriia</taxon>
        <taxon>Fusobacteriales</taxon>
        <taxon>Fusobacteriaceae</taxon>
        <taxon>Fusobacterium</taxon>
    </lineage>
</organism>
<sequence>MLLILKKTLAKYLKTIFILKKSEGKYEENYGNIVFVFNNEESSIMDKMIEIEQLTLFQIN</sequence>
<reference evidence="1 2" key="1">
    <citation type="submission" date="2009-02" db="EMBL/GenBank/DDBJ databases">
        <title>The Genome Sequence of Fusobacterium sp. 3_1_5R.</title>
        <authorList>
            <consortium name="The Broad Institute Genome Sequencing Platform"/>
            <person name="Ward D."/>
            <person name="Young S.K."/>
            <person name="Kodira C.D."/>
            <person name="Zeng Q."/>
            <person name="Koehrsen M."/>
            <person name="Alvarado L."/>
            <person name="Berlin A."/>
            <person name="Borenstein D."/>
            <person name="Chen Z."/>
            <person name="Engels R."/>
            <person name="Freedman E."/>
            <person name="Gellesch M."/>
            <person name="Goldberg J."/>
            <person name="Griggs A."/>
            <person name="Gujja S."/>
            <person name="Heiman D."/>
            <person name="Hepburn T."/>
            <person name="Howarth C."/>
            <person name="Jen D."/>
            <person name="Larson L."/>
            <person name="Lewis B."/>
            <person name="Mehta T."/>
            <person name="Park D."/>
            <person name="Pearson M."/>
            <person name="Roberts A."/>
            <person name="Saif S."/>
            <person name="Shea T."/>
            <person name="Shenoy N."/>
            <person name="Sisk P."/>
            <person name="Stolte C."/>
            <person name="Sykes S."/>
            <person name="Walk T."/>
            <person name="White J."/>
            <person name="Yandava C."/>
            <person name="Allen-Vercoe E."/>
            <person name="Strauss J."/>
            <person name="Ambrose C."/>
            <person name="Lander E."/>
            <person name="Nusbaum C."/>
            <person name="Galagan J."/>
            <person name="Birren B."/>
        </authorList>
    </citation>
    <scope>NUCLEOTIDE SEQUENCE [LARGE SCALE GENOMIC DNA]</scope>
    <source>
        <strain evidence="1 2">3_1_5R</strain>
    </source>
</reference>
<dbReference type="BioCyc" id="FSP469605-HMP:GTSP-1676-MONOMER"/>